<evidence type="ECO:0000313" key="1">
    <source>
        <dbReference type="EMBL" id="VDN43190.1"/>
    </source>
</evidence>
<evidence type="ECO:0000313" key="2">
    <source>
        <dbReference type="Proteomes" id="UP000271098"/>
    </source>
</evidence>
<keyword evidence="2" id="KW-1185">Reference proteome</keyword>
<proteinExistence type="predicted"/>
<dbReference type="AlphaFoldDB" id="A0A3P7NQY0"/>
<dbReference type="OrthoDB" id="2148490at2759"/>
<dbReference type="EMBL" id="UYRT01102089">
    <property type="protein sequence ID" value="VDN43190.1"/>
    <property type="molecule type" value="Genomic_DNA"/>
</dbReference>
<name>A0A3P7NQY0_9BILA</name>
<reference evidence="1 2" key="1">
    <citation type="submission" date="2018-11" db="EMBL/GenBank/DDBJ databases">
        <authorList>
            <consortium name="Pathogen Informatics"/>
        </authorList>
    </citation>
    <scope>NUCLEOTIDE SEQUENCE [LARGE SCALE GENOMIC DNA]</scope>
</reference>
<protein>
    <submittedName>
        <fullName evidence="1">Uncharacterized protein</fullName>
    </submittedName>
</protein>
<gene>
    <name evidence="1" type="ORF">GPUH_LOCUS24689</name>
</gene>
<sequence>MIENAGLSATPLEHLGLYTWWKPSSWYRVILESFHTHYNLSWIAAIICSKL</sequence>
<dbReference type="Proteomes" id="UP000271098">
    <property type="component" value="Unassembled WGS sequence"/>
</dbReference>
<organism evidence="1 2">
    <name type="scientific">Gongylonema pulchrum</name>
    <dbReference type="NCBI Taxonomy" id="637853"/>
    <lineage>
        <taxon>Eukaryota</taxon>
        <taxon>Metazoa</taxon>
        <taxon>Ecdysozoa</taxon>
        <taxon>Nematoda</taxon>
        <taxon>Chromadorea</taxon>
        <taxon>Rhabditida</taxon>
        <taxon>Spirurina</taxon>
        <taxon>Spiruromorpha</taxon>
        <taxon>Spiruroidea</taxon>
        <taxon>Gongylonematidae</taxon>
        <taxon>Gongylonema</taxon>
    </lineage>
</organism>
<accession>A0A3P7NQY0</accession>